<protein>
    <recommendedName>
        <fullName evidence="8">O-methyltransferase domain-containing protein</fullName>
    </recommendedName>
</protein>
<feature type="domain" description="O-methyltransferase dimerisation" evidence="6">
    <location>
        <begin position="17"/>
        <end position="122"/>
    </location>
</feature>
<dbReference type="CDD" id="cd02440">
    <property type="entry name" value="AdoMet_MTases"/>
    <property type="match status" value="1"/>
</dbReference>
<dbReference type="GO" id="GO:0046983">
    <property type="term" value="F:protein dimerization activity"/>
    <property type="evidence" value="ECO:0007669"/>
    <property type="project" value="InterPro"/>
</dbReference>
<evidence type="ECO:0000259" key="6">
    <source>
        <dbReference type="Pfam" id="PF08100"/>
    </source>
</evidence>
<reference evidence="7" key="1">
    <citation type="submission" date="2015-03" db="EMBL/GenBank/DDBJ databases">
        <title>A transcriptome of Araucaria cunninghamii, an australian fine timber species.</title>
        <authorList>
            <person name="Jing Yi C.J.Y."/>
            <person name="Yin San L.Y.S."/>
            <person name="Abdul Karim S.S."/>
            <person name="Wan Azmi N.N."/>
            <person name="Hercus R.R."/>
            <person name="Croft L.L."/>
        </authorList>
    </citation>
    <scope>NUCLEOTIDE SEQUENCE</scope>
    <source>
        <strain evidence="7">MI0301</strain>
        <tissue evidence="7">Leaf</tissue>
    </source>
</reference>
<keyword evidence="1" id="KW-0489">Methyltransferase</keyword>
<dbReference type="Gene3D" id="1.10.10.10">
    <property type="entry name" value="Winged helix-like DNA-binding domain superfamily/Winged helix DNA-binding domain"/>
    <property type="match status" value="1"/>
</dbReference>
<dbReference type="SUPFAM" id="SSF53335">
    <property type="entry name" value="S-adenosyl-L-methionine-dependent methyltransferases"/>
    <property type="match status" value="1"/>
</dbReference>
<evidence type="ECO:0000259" key="5">
    <source>
        <dbReference type="Pfam" id="PF00891"/>
    </source>
</evidence>
<dbReference type="InterPro" id="IPR036390">
    <property type="entry name" value="WH_DNA-bd_sf"/>
</dbReference>
<proteinExistence type="predicted"/>
<feature type="domain" description="O-methyltransferase C-terminal" evidence="5">
    <location>
        <begin position="145"/>
        <end position="348"/>
    </location>
</feature>
<keyword evidence="2" id="KW-0808">Transferase</keyword>
<dbReference type="EMBL" id="GCKF01042789">
    <property type="protein sequence ID" value="JAG94677.1"/>
    <property type="molecule type" value="Transcribed_RNA"/>
</dbReference>
<dbReference type="GO" id="GO:0008171">
    <property type="term" value="F:O-methyltransferase activity"/>
    <property type="evidence" value="ECO:0007669"/>
    <property type="project" value="InterPro"/>
</dbReference>
<accession>A0A0D6QSW5</accession>
<evidence type="ECO:0000313" key="7">
    <source>
        <dbReference type="EMBL" id="JAG94677.1"/>
    </source>
</evidence>
<dbReference type="GO" id="GO:0032259">
    <property type="term" value="P:methylation"/>
    <property type="evidence" value="ECO:0007669"/>
    <property type="project" value="UniProtKB-KW"/>
</dbReference>
<dbReference type="InterPro" id="IPR029063">
    <property type="entry name" value="SAM-dependent_MTases_sf"/>
</dbReference>
<dbReference type="Pfam" id="PF08100">
    <property type="entry name" value="Dimerisation"/>
    <property type="match status" value="1"/>
</dbReference>
<evidence type="ECO:0000256" key="2">
    <source>
        <dbReference type="ARBA" id="ARBA00022679"/>
    </source>
</evidence>
<name>A0A0D6QSW5_ARACU</name>
<dbReference type="PIRSF" id="PIRSF005739">
    <property type="entry name" value="O-mtase"/>
    <property type="match status" value="1"/>
</dbReference>
<evidence type="ECO:0000256" key="4">
    <source>
        <dbReference type="PIRSR" id="PIRSR005739-1"/>
    </source>
</evidence>
<dbReference type="InterPro" id="IPR036388">
    <property type="entry name" value="WH-like_DNA-bd_sf"/>
</dbReference>
<dbReference type="AlphaFoldDB" id="A0A0D6QSW5"/>
<keyword evidence="3" id="KW-0949">S-adenosyl-L-methionine</keyword>
<evidence type="ECO:0008006" key="8">
    <source>
        <dbReference type="Google" id="ProtNLM"/>
    </source>
</evidence>
<organism evidence="7">
    <name type="scientific">Araucaria cunninghamii</name>
    <name type="common">Hoop pine</name>
    <name type="synonym">Moreton Bay pine</name>
    <dbReference type="NCBI Taxonomy" id="56994"/>
    <lineage>
        <taxon>Eukaryota</taxon>
        <taxon>Viridiplantae</taxon>
        <taxon>Streptophyta</taxon>
        <taxon>Embryophyta</taxon>
        <taxon>Tracheophyta</taxon>
        <taxon>Spermatophyta</taxon>
        <taxon>Pinopsida</taxon>
        <taxon>Pinidae</taxon>
        <taxon>Conifers II</taxon>
        <taxon>Araucariales</taxon>
        <taxon>Araucariaceae</taxon>
        <taxon>Araucaria</taxon>
    </lineage>
</organism>
<evidence type="ECO:0000256" key="1">
    <source>
        <dbReference type="ARBA" id="ARBA00022603"/>
    </source>
</evidence>
<evidence type="ECO:0000256" key="3">
    <source>
        <dbReference type="ARBA" id="ARBA00022691"/>
    </source>
</evidence>
<dbReference type="Pfam" id="PF00891">
    <property type="entry name" value="Methyltransf_2"/>
    <property type="match status" value="1"/>
</dbReference>
<dbReference type="InterPro" id="IPR001077">
    <property type="entry name" value="COMT_C"/>
</dbReference>
<dbReference type="PANTHER" id="PTHR11746">
    <property type="entry name" value="O-METHYLTRANSFERASE"/>
    <property type="match status" value="1"/>
</dbReference>
<dbReference type="PROSITE" id="PS51683">
    <property type="entry name" value="SAM_OMT_II"/>
    <property type="match status" value="1"/>
</dbReference>
<dbReference type="InterPro" id="IPR016461">
    <property type="entry name" value="COMT-like"/>
</dbReference>
<sequence length="367" mass="40790">MASSKIEELSAHLEINEIMLSTAKPMALKAAVLLNVPDIIAIHGNGNALSVEQIASFISFSTNKPAHEENLFRILKFLASIGVFTEEKEEGSKEIVSVAAGSNSQYRKYKYGLTNLSRILVKKDNQKSCAPILLFVTHKLFCDSYQHLHESVIAGCYPFNKAHDMSLWEYVSNNPEFSRTFNQGMASHSNDVMAHVVEVYSGFNSLKRLVDVGGGVGSASSLIVKQHPHIHCINFDLPHVIASARPVPGVEHVGGNMFEQIPSTDAVFVKWVLHDWDDEQCIKLLKKCYEATPPEGKVLIVEAVIDEKQGSMRRTGLLYDMLMMACTEGGRERTEEEFKELFCSAGFKSCTFTKLPFLQALIEVSKT</sequence>
<dbReference type="Gene3D" id="3.40.50.150">
    <property type="entry name" value="Vaccinia Virus protein VP39"/>
    <property type="match status" value="1"/>
</dbReference>
<feature type="active site" description="Proton acceptor" evidence="4">
    <location>
        <position position="274"/>
    </location>
</feature>
<dbReference type="SUPFAM" id="SSF46785">
    <property type="entry name" value="Winged helix' DNA-binding domain"/>
    <property type="match status" value="1"/>
</dbReference>
<dbReference type="InterPro" id="IPR012967">
    <property type="entry name" value="COMT_dimerisation"/>
</dbReference>